<reference evidence="1 2" key="1">
    <citation type="submission" date="2023-01" db="EMBL/GenBank/DDBJ databases">
        <authorList>
            <person name="Kreplak J."/>
        </authorList>
    </citation>
    <scope>NUCLEOTIDE SEQUENCE [LARGE SCALE GENOMIC DNA]</scope>
</reference>
<evidence type="ECO:0000313" key="1">
    <source>
        <dbReference type="EMBL" id="CAI8607764.1"/>
    </source>
</evidence>
<dbReference type="AlphaFoldDB" id="A0AAV1AFE5"/>
<proteinExistence type="predicted"/>
<keyword evidence="2" id="KW-1185">Reference proteome</keyword>
<protein>
    <submittedName>
        <fullName evidence="1">Uncharacterized protein</fullName>
    </submittedName>
</protein>
<name>A0AAV1AFE5_VICFA</name>
<evidence type="ECO:0000313" key="2">
    <source>
        <dbReference type="Proteomes" id="UP001157006"/>
    </source>
</evidence>
<organism evidence="1 2">
    <name type="scientific">Vicia faba</name>
    <name type="common">Broad bean</name>
    <name type="synonym">Faba vulgaris</name>
    <dbReference type="NCBI Taxonomy" id="3906"/>
    <lineage>
        <taxon>Eukaryota</taxon>
        <taxon>Viridiplantae</taxon>
        <taxon>Streptophyta</taxon>
        <taxon>Embryophyta</taxon>
        <taxon>Tracheophyta</taxon>
        <taxon>Spermatophyta</taxon>
        <taxon>Magnoliopsida</taxon>
        <taxon>eudicotyledons</taxon>
        <taxon>Gunneridae</taxon>
        <taxon>Pentapetalae</taxon>
        <taxon>rosids</taxon>
        <taxon>fabids</taxon>
        <taxon>Fabales</taxon>
        <taxon>Fabaceae</taxon>
        <taxon>Papilionoideae</taxon>
        <taxon>50 kb inversion clade</taxon>
        <taxon>NPAAA clade</taxon>
        <taxon>Hologalegina</taxon>
        <taxon>IRL clade</taxon>
        <taxon>Fabeae</taxon>
        <taxon>Vicia</taxon>
    </lineage>
</organism>
<sequence>MTLSMEWWPKLMTVAWWRRRHVVQQGSDRSWRLQLRRGRCGGVGGSPCVCSAVLNRIVVHRLESWQLLIRLCEDGYGERRMLLIGRLWCCPVHCQKRQRNFLLAFTMVENATLVDAFPEIFEIANCASCCIVDVGNWVDNVWTRNLIDLVNNMDVIDHVMWDDFKVVVQAANLVEHKADTYIWMRAANGIFKVK</sequence>
<gene>
    <name evidence="1" type="ORF">VFH_IV053400</name>
</gene>
<dbReference type="Proteomes" id="UP001157006">
    <property type="component" value="Chromosome 4"/>
</dbReference>
<accession>A0AAV1AFE5</accession>
<dbReference type="EMBL" id="OX451739">
    <property type="protein sequence ID" value="CAI8607764.1"/>
    <property type="molecule type" value="Genomic_DNA"/>
</dbReference>